<dbReference type="Proteomes" id="UP000596902">
    <property type="component" value="Unassembled WGS sequence"/>
</dbReference>
<feature type="transmembrane region" description="Helical" evidence="8">
    <location>
        <begin position="426"/>
        <end position="451"/>
    </location>
</feature>
<dbReference type="InterPro" id="IPR003663">
    <property type="entry name" value="Sugar/inositol_transpt"/>
</dbReference>
<dbReference type="SUPFAM" id="SSF103473">
    <property type="entry name" value="MFS general substrate transporter"/>
    <property type="match status" value="1"/>
</dbReference>
<dbReference type="Pfam" id="PF00083">
    <property type="entry name" value="Sugar_tr"/>
    <property type="match status" value="1"/>
</dbReference>
<evidence type="ECO:0000256" key="3">
    <source>
        <dbReference type="ARBA" id="ARBA00022448"/>
    </source>
</evidence>
<evidence type="ECO:0000256" key="4">
    <source>
        <dbReference type="ARBA" id="ARBA00022692"/>
    </source>
</evidence>
<feature type="transmembrane region" description="Helical" evidence="8">
    <location>
        <begin position="325"/>
        <end position="349"/>
    </location>
</feature>
<name>A0A8H7EFF8_9PLEO</name>
<feature type="non-terminal residue" evidence="10">
    <location>
        <position position="874"/>
    </location>
</feature>
<dbReference type="InterPro" id="IPR050360">
    <property type="entry name" value="MFS_Sugar_Transporters"/>
</dbReference>
<dbReference type="NCBIfam" id="TIGR00879">
    <property type="entry name" value="SP"/>
    <property type="match status" value="1"/>
</dbReference>
<keyword evidence="3" id="KW-0813">Transport</keyword>
<feature type="transmembrane region" description="Helical" evidence="8">
    <location>
        <begin position="388"/>
        <end position="406"/>
    </location>
</feature>
<dbReference type="PANTHER" id="PTHR48022:SF5">
    <property type="entry name" value="ALPHA-GLUCOSIDES PERMEASE MPH2-RELATED"/>
    <property type="match status" value="1"/>
</dbReference>
<dbReference type="PROSITE" id="PS50850">
    <property type="entry name" value="MFS"/>
    <property type="match status" value="1"/>
</dbReference>
<dbReference type="InterPro" id="IPR005828">
    <property type="entry name" value="MFS_sugar_transport-like"/>
</dbReference>
<dbReference type="PANTHER" id="PTHR48022">
    <property type="entry name" value="PLASTIDIC GLUCOSE TRANSPORTER 4"/>
    <property type="match status" value="1"/>
</dbReference>
<feature type="transmembrane region" description="Helical" evidence="8">
    <location>
        <begin position="203"/>
        <end position="222"/>
    </location>
</feature>
<keyword evidence="11" id="KW-1185">Reference proteome</keyword>
<protein>
    <recommendedName>
        <fullName evidence="9">Major facilitator superfamily (MFS) profile domain-containing protein</fullName>
    </recommendedName>
</protein>
<evidence type="ECO:0000256" key="5">
    <source>
        <dbReference type="ARBA" id="ARBA00022989"/>
    </source>
</evidence>
<keyword evidence="5 8" id="KW-1133">Transmembrane helix</keyword>
<dbReference type="InterPro" id="IPR020846">
    <property type="entry name" value="MFS_dom"/>
</dbReference>
<keyword evidence="6 8" id="KW-0472">Membrane</keyword>
<evidence type="ECO:0000256" key="2">
    <source>
        <dbReference type="ARBA" id="ARBA00010992"/>
    </source>
</evidence>
<evidence type="ECO:0000256" key="7">
    <source>
        <dbReference type="SAM" id="MobiDB-lite"/>
    </source>
</evidence>
<dbReference type="CDD" id="cd12148">
    <property type="entry name" value="fungal_TF_MHR"/>
    <property type="match status" value="1"/>
</dbReference>
<comment type="subcellular location">
    <subcellularLocation>
        <location evidence="1">Membrane</location>
        <topology evidence="1">Multi-pass membrane protein</topology>
    </subcellularLocation>
</comment>
<feature type="transmembrane region" description="Helical" evidence="8">
    <location>
        <begin position="144"/>
        <end position="162"/>
    </location>
</feature>
<dbReference type="InterPro" id="IPR036259">
    <property type="entry name" value="MFS_trans_sf"/>
</dbReference>
<keyword evidence="4 8" id="KW-0812">Transmembrane</keyword>
<dbReference type="EMBL" id="JAAABM010000007">
    <property type="protein sequence ID" value="KAF7676355.1"/>
    <property type="molecule type" value="Genomic_DNA"/>
</dbReference>
<feature type="region of interest" description="Disordered" evidence="7">
    <location>
        <begin position="1"/>
        <end position="25"/>
    </location>
</feature>
<feature type="domain" description="Major facilitator superfamily (MFS) profile" evidence="9">
    <location>
        <begin position="68"/>
        <end position="518"/>
    </location>
</feature>
<feature type="transmembrane region" description="Helical" evidence="8">
    <location>
        <begin position="65"/>
        <end position="92"/>
    </location>
</feature>
<feature type="transmembrane region" description="Helical" evidence="8">
    <location>
        <begin position="463"/>
        <end position="480"/>
    </location>
</feature>
<evidence type="ECO:0000313" key="10">
    <source>
        <dbReference type="EMBL" id="KAF7676355.1"/>
    </source>
</evidence>
<feature type="transmembrane region" description="Helical" evidence="8">
    <location>
        <begin position="112"/>
        <end position="132"/>
    </location>
</feature>
<evidence type="ECO:0000256" key="1">
    <source>
        <dbReference type="ARBA" id="ARBA00004141"/>
    </source>
</evidence>
<reference evidence="10" key="1">
    <citation type="submission" date="2020-01" db="EMBL/GenBank/DDBJ databases">
        <authorList>
            <person name="Feng Z.H.Z."/>
        </authorList>
    </citation>
    <scope>NUCLEOTIDE SEQUENCE</scope>
    <source>
        <strain evidence="10">CBS107.38</strain>
    </source>
</reference>
<feature type="transmembrane region" description="Helical" evidence="8">
    <location>
        <begin position="242"/>
        <end position="263"/>
    </location>
</feature>
<comment type="similarity">
    <text evidence="2">Belongs to the major facilitator superfamily. Sugar transporter (TC 2.A.1.1) family.</text>
</comment>
<proteinExistence type="inferred from homology"/>
<gene>
    <name evidence="10" type="ORF">GT037_005860</name>
</gene>
<dbReference type="AlphaFoldDB" id="A0A8H7EFF8"/>
<dbReference type="FunFam" id="1.20.1250.20:FF:000078">
    <property type="entry name" value="MFS maltose transporter, putative"/>
    <property type="match status" value="1"/>
</dbReference>
<accession>A0A8H7EFF8</accession>
<evidence type="ECO:0000313" key="11">
    <source>
        <dbReference type="Proteomes" id="UP000596902"/>
    </source>
</evidence>
<sequence>QERSTLTDSDIMAPDTSQEEKNTMTTMEVMEPDKDITGYEDEAARGTEQEKTMPLKAAFKYYRKAVFWSITISMATIMESYDMQLISSFYAFPQFNRKYGKQLPNGTWQVDADWQLGLSLASLIGLIFGVFASGHLGDRYGPRYVMIAAHCFLAGFVAIIFTAQSVEILFAGELLCACTWGLFAAATPTYAAEIVPMALRGYLTTYVNLCWVIGRILATGVLRGMLPVQSEWSFRVPFALQWMWPPVLIFATWFSPESPWWLVRKGRIDEARKTLDRLVSAPSGIVNNDHRLAMMQHTIALEHKLKVGGSFLDCFKGTNLRRTEIAMLSWGGQILPGFIIQGYTTYFFTLAGLAPSDSFNLTMGVFGMAFVGTCASWFLQPRMGRRTIYIAGLAIMLPIMWIVAFLEFAPNAGSNSSIKWAQSSILMIWFFTYGITIGPIPYAIAAEVGAVQLRYKTIALGRNMYYFLSIVNVVISPYMLNPSKWDLKGKAAFPAAILNQEYILLPATSVQVQLPCPEHFFQIDTPVATPHIHETQADNSKITPAAFLLRIFNARNHVLQYTKQLLDASLSPETSLAQYQMLEGELREIHQSLPAELVFSTRAYQLRTFSPERTTFTILHLYFHHCHCELYRLLNPGYREALPQSVIYSSSPELVAYAQSKCLEHAISIGEIVASTYGLVEVSPYVSDTSCFVILYQASCAILYACHRDSPAYVMKAETARRYLVAFITTLQSLLSYFPRYAIYVKDIRNMLRSIDEPNVPLPAQKASNEVDFRARIVPSEENSDEDNLVSEIAVSTSNVRDDTAHSTSQTAEVPVGPLPELVEMSLHTPSTLEGQDHSFADLETYQYNLDLTMDLDQGLLWNWADALGSGFSI</sequence>
<dbReference type="GO" id="GO:0016020">
    <property type="term" value="C:membrane"/>
    <property type="evidence" value="ECO:0007669"/>
    <property type="project" value="UniProtKB-SubCell"/>
</dbReference>
<dbReference type="GO" id="GO:0005351">
    <property type="term" value="F:carbohydrate:proton symporter activity"/>
    <property type="evidence" value="ECO:0007669"/>
    <property type="project" value="TreeGrafter"/>
</dbReference>
<evidence type="ECO:0000256" key="8">
    <source>
        <dbReference type="SAM" id="Phobius"/>
    </source>
</evidence>
<evidence type="ECO:0000259" key="9">
    <source>
        <dbReference type="PROSITE" id="PS50850"/>
    </source>
</evidence>
<comment type="caution">
    <text evidence="10">The sequence shown here is derived from an EMBL/GenBank/DDBJ whole genome shotgun (WGS) entry which is preliminary data.</text>
</comment>
<dbReference type="GeneID" id="62204085"/>
<dbReference type="Gene3D" id="1.20.1250.20">
    <property type="entry name" value="MFS general substrate transporter like domains"/>
    <property type="match status" value="1"/>
</dbReference>
<evidence type="ECO:0000256" key="6">
    <source>
        <dbReference type="ARBA" id="ARBA00023136"/>
    </source>
</evidence>
<dbReference type="RefSeq" id="XP_038786596.1">
    <property type="nucleotide sequence ID" value="XM_038930907.1"/>
</dbReference>
<feature type="transmembrane region" description="Helical" evidence="8">
    <location>
        <begin position="168"/>
        <end position="191"/>
    </location>
</feature>
<reference evidence="10" key="2">
    <citation type="submission" date="2020-08" db="EMBL/GenBank/DDBJ databases">
        <title>Draft Genome Sequence of Cumin Blight Pathogen Alternaria burnsii.</title>
        <authorList>
            <person name="Feng Z."/>
        </authorList>
    </citation>
    <scope>NUCLEOTIDE SEQUENCE</scope>
    <source>
        <strain evidence="10">CBS107.38</strain>
    </source>
</reference>
<feature type="transmembrane region" description="Helical" evidence="8">
    <location>
        <begin position="361"/>
        <end position="379"/>
    </location>
</feature>
<organism evidence="10 11">
    <name type="scientific">Alternaria burnsii</name>
    <dbReference type="NCBI Taxonomy" id="1187904"/>
    <lineage>
        <taxon>Eukaryota</taxon>
        <taxon>Fungi</taxon>
        <taxon>Dikarya</taxon>
        <taxon>Ascomycota</taxon>
        <taxon>Pezizomycotina</taxon>
        <taxon>Dothideomycetes</taxon>
        <taxon>Pleosporomycetidae</taxon>
        <taxon>Pleosporales</taxon>
        <taxon>Pleosporineae</taxon>
        <taxon>Pleosporaceae</taxon>
        <taxon>Alternaria</taxon>
        <taxon>Alternaria sect. Alternaria</taxon>
    </lineage>
</organism>